<name>A0A0F0KPC5_9MICO</name>
<dbReference type="Gene3D" id="3.20.20.140">
    <property type="entry name" value="Metal-dependent hydrolases"/>
    <property type="match status" value="1"/>
</dbReference>
<dbReference type="GeneID" id="94445546"/>
<dbReference type="SUPFAM" id="SSF51338">
    <property type="entry name" value="Composite domain of metallo-dependent hydrolases"/>
    <property type="match status" value="1"/>
</dbReference>
<evidence type="ECO:0000313" key="3">
    <source>
        <dbReference type="Proteomes" id="UP000033572"/>
    </source>
</evidence>
<gene>
    <name evidence="2" type="primary">nfdA_1</name>
    <name evidence="2" type="ORF">RN50_01800</name>
</gene>
<accession>A0A0F0KPC5</accession>
<proteinExistence type="predicted"/>
<dbReference type="GO" id="GO:0016810">
    <property type="term" value="F:hydrolase activity, acting on carbon-nitrogen (but not peptide) bonds"/>
    <property type="evidence" value="ECO:0007669"/>
    <property type="project" value="InterPro"/>
</dbReference>
<dbReference type="RefSeq" id="WP_045254164.1">
    <property type="nucleotide sequence ID" value="NZ_CP031425.1"/>
</dbReference>
<dbReference type="InterPro" id="IPR011059">
    <property type="entry name" value="Metal-dep_hydrolase_composite"/>
</dbReference>
<comment type="caution">
    <text evidence="2">The sequence shown here is derived from an EMBL/GenBank/DDBJ whole genome shotgun (WGS) entry which is preliminary data.</text>
</comment>
<sequence>MTREGIADLVVFAGTVVTMESDPTTSDGAEGVAIVSGEVVAVGRRAALQAWIDETTRVIDLPDAVILPGFVDSHIHPVFGIELTRGVDLSRCRTLVQVESALRAEVAGLAADDWLLGWGLDPNVFGEEPVSHAVLNSVAGERPARIRFFDAHAALASDAALALGGVTGREEFTDGSRVVTDGQGRPTGYLLELQAIDLVEKVLPPLSFEHRVDALYDVLLNMARGGFTSGQVQDLAPDAIDLLKAIEETRELPIRLRMSPWYVPGTPIEEVVRLAALQGAHGRHWVVEGVKLMIDGTIDNGTAWLHEPDCLGESTTSLWLDPDQYRNALTELDRRGIPTTTHAIGDAGIDFVVRAIDGLTEPAATHRIEHIETMTDAALAVFMSSKATASMQPTHCTLFTKADESDNWSRRLGHARAGRGFRTRDLVSAGIPLALGSDWPVAPSDAVGILADAQLRRPHDDPAAPPIGPDQALDAMTALRGLTVEPYRTIGRTGGVLRAGAVADITVLDRDPRTVDPESLGEAAVLLTIVDGGVVVDAGERRS</sequence>
<dbReference type="PANTHER" id="PTHR22642">
    <property type="entry name" value="IMIDAZOLONEPROPIONASE"/>
    <property type="match status" value="1"/>
</dbReference>
<dbReference type="InterPro" id="IPR032466">
    <property type="entry name" value="Metal_Hydrolase"/>
</dbReference>
<keyword evidence="2" id="KW-0378">Hydrolase</keyword>
<dbReference type="KEGG" id="mfol:DXT68_14185"/>
<evidence type="ECO:0000259" key="1">
    <source>
        <dbReference type="Pfam" id="PF07969"/>
    </source>
</evidence>
<dbReference type="AlphaFoldDB" id="A0A0F0KPC5"/>
<dbReference type="EMBL" id="JYIU01000041">
    <property type="protein sequence ID" value="KJL21116.1"/>
    <property type="molecule type" value="Genomic_DNA"/>
</dbReference>
<dbReference type="PANTHER" id="PTHR22642:SF2">
    <property type="entry name" value="PROTEIN LONG AFTER FAR-RED 3"/>
    <property type="match status" value="1"/>
</dbReference>
<dbReference type="PATRIC" id="fig|104336.4.peg.1839"/>
<dbReference type="Proteomes" id="UP000033572">
    <property type="component" value="Unassembled WGS sequence"/>
</dbReference>
<feature type="domain" description="Amidohydrolase 3" evidence="1">
    <location>
        <begin position="57"/>
        <end position="536"/>
    </location>
</feature>
<keyword evidence="3" id="KW-1185">Reference proteome</keyword>
<dbReference type="Gene3D" id="3.10.310.70">
    <property type="match status" value="1"/>
</dbReference>
<protein>
    <submittedName>
        <fullName evidence="2">N-substituted formamide deformylase</fullName>
        <ecNumber evidence="2">3.5.1.91</ecNumber>
    </submittedName>
</protein>
<dbReference type="Gene3D" id="2.30.40.10">
    <property type="entry name" value="Urease, subunit C, domain 1"/>
    <property type="match status" value="1"/>
</dbReference>
<dbReference type="InterPro" id="IPR013108">
    <property type="entry name" value="Amidohydro_3"/>
</dbReference>
<dbReference type="EC" id="3.5.1.91" evidence="2"/>
<dbReference type="Pfam" id="PF07969">
    <property type="entry name" value="Amidohydro_3"/>
    <property type="match status" value="1"/>
</dbReference>
<evidence type="ECO:0000313" key="2">
    <source>
        <dbReference type="EMBL" id="KJL21116.1"/>
    </source>
</evidence>
<reference evidence="2 3" key="1">
    <citation type="submission" date="2015-02" db="EMBL/GenBank/DDBJ databases">
        <title>Draft genome sequences of ten Microbacterium spp. with emphasis on heavy metal contaminated environments.</title>
        <authorList>
            <person name="Corretto E."/>
        </authorList>
    </citation>
    <scope>NUCLEOTIDE SEQUENCE [LARGE SCALE GENOMIC DNA]</scope>
    <source>
        <strain evidence="2 3">DSM 12966</strain>
    </source>
</reference>
<organism evidence="2 3">
    <name type="scientific">Microbacterium foliorum</name>
    <dbReference type="NCBI Taxonomy" id="104336"/>
    <lineage>
        <taxon>Bacteria</taxon>
        <taxon>Bacillati</taxon>
        <taxon>Actinomycetota</taxon>
        <taxon>Actinomycetes</taxon>
        <taxon>Micrococcales</taxon>
        <taxon>Microbacteriaceae</taxon>
        <taxon>Microbacterium</taxon>
    </lineage>
</organism>
<dbReference type="SUPFAM" id="SSF51556">
    <property type="entry name" value="Metallo-dependent hydrolases"/>
    <property type="match status" value="1"/>
</dbReference>